<dbReference type="Proteomes" id="UP000829196">
    <property type="component" value="Unassembled WGS sequence"/>
</dbReference>
<reference evidence="2" key="1">
    <citation type="journal article" date="2022" name="Front. Genet.">
        <title>Chromosome-Scale Assembly of the Dendrobium nobile Genome Provides Insights Into the Molecular Mechanism of the Biosynthesis of the Medicinal Active Ingredient of Dendrobium.</title>
        <authorList>
            <person name="Xu Q."/>
            <person name="Niu S.-C."/>
            <person name="Li K.-L."/>
            <person name="Zheng P.-J."/>
            <person name="Zhang X.-J."/>
            <person name="Jia Y."/>
            <person name="Liu Y."/>
            <person name="Niu Y.-X."/>
            <person name="Yu L.-H."/>
            <person name="Chen D.-F."/>
            <person name="Zhang G.-Q."/>
        </authorList>
    </citation>
    <scope>NUCLEOTIDE SEQUENCE</scope>
    <source>
        <tissue evidence="2">Leaf</tissue>
    </source>
</reference>
<gene>
    <name evidence="2" type="ORF">KFK09_026584</name>
</gene>
<proteinExistence type="predicted"/>
<accession>A0A8T3A898</accession>
<sequence length="166" mass="18228">MKTGKRACALTFRFQRVFRVFWLLGRSSSSHSNQIEAYNHMLFRSQPRSQPASVAANQARVQASPPLRAKSNLKRPLPSPSEGRISAHFTQALAEPSPSVAGSLPHLQTKPNQGLSASGLNQGDCKPLVRFLPVLRTCSTSLRLELLFGPVNGPRATFGRHLDRAM</sequence>
<evidence type="ECO:0000313" key="2">
    <source>
        <dbReference type="EMBL" id="KAI0492313.1"/>
    </source>
</evidence>
<dbReference type="AlphaFoldDB" id="A0A8T3A898"/>
<protein>
    <submittedName>
        <fullName evidence="2">Uncharacterized protein</fullName>
    </submittedName>
</protein>
<name>A0A8T3A898_DENNO</name>
<evidence type="ECO:0000313" key="3">
    <source>
        <dbReference type="Proteomes" id="UP000829196"/>
    </source>
</evidence>
<feature type="compositionally biased region" description="Polar residues" evidence="1">
    <location>
        <begin position="49"/>
        <end position="61"/>
    </location>
</feature>
<keyword evidence="3" id="KW-1185">Reference proteome</keyword>
<evidence type="ECO:0000256" key="1">
    <source>
        <dbReference type="SAM" id="MobiDB-lite"/>
    </source>
</evidence>
<feature type="compositionally biased region" description="Polar residues" evidence="1">
    <location>
        <begin position="109"/>
        <end position="119"/>
    </location>
</feature>
<feature type="region of interest" description="Disordered" evidence="1">
    <location>
        <begin position="97"/>
        <end position="119"/>
    </location>
</feature>
<dbReference type="EMBL" id="JAGYWB010000018">
    <property type="protein sequence ID" value="KAI0492313.1"/>
    <property type="molecule type" value="Genomic_DNA"/>
</dbReference>
<organism evidence="2 3">
    <name type="scientific">Dendrobium nobile</name>
    <name type="common">Orchid</name>
    <dbReference type="NCBI Taxonomy" id="94219"/>
    <lineage>
        <taxon>Eukaryota</taxon>
        <taxon>Viridiplantae</taxon>
        <taxon>Streptophyta</taxon>
        <taxon>Embryophyta</taxon>
        <taxon>Tracheophyta</taxon>
        <taxon>Spermatophyta</taxon>
        <taxon>Magnoliopsida</taxon>
        <taxon>Liliopsida</taxon>
        <taxon>Asparagales</taxon>
        <taxon>Orchidaceae</taxon>
        <taxon>Epidendroideae</taxon>
        <taxon>Malaxideae</taxon>
        <taxon>Dendrobiinae</taxon>
        <taxon>Dendrobium</taxon>
    </lineage>
</organism>
<comment type="caution">
    <text evidence="2">The sequence shown here is derived from an EMBL/GenBank/DDBJ whole genome shotgun (WGS) entry which is preliminary data.</text>
</comment>
<feature type="region of interest" description="Disordered" evidence="1">
    <location>
        <begin position="49"/>
        <end position="82"/>
    </location>
</feature>